<evidence type="ECO:0000256" key="6">
    <source>
        <dbReference type="SAM" id="Phobius"/>
    </source>
</evidence>
<protein>
    <recommendedName>
        <fullName evidence="8">Branched-chain amino acid ABC transporter permease</fullName>
    </recommendedName>
</protein>
<evidence type="ECO:0000256" key="2">
    <source>
        <dbReference type="ARBA" id="ARBA00022475"/>
    </source>
</evidence>
<dbReference type="AlphaFoldDB" id="A0A382MBN5"/>
<accession>A0A382MBN5</accession>
<feature type="non-terminal residue" evidence="7">
    <location>
        <position position="1"/>
    </location>
</feature>
<reference evidence="7" key="1">
    <citation type="submission" date="2018-05" db="EMBL/GenBank/DDBJ databases">
        <authorList>
            <person name="Lanie J.A."/>
            <person name="Ng W.-L."/>
            <person name="Kazmierczak K.M."/>
            <person name="Andrzejewski T.M."/>
            <person name="Davidsen T.M."/>
            <person name="Wayne K.J."/>
            <person name="Tettelin H."/>
            <person name="Glass J.I."/>
            <person name="Rusch D."/>
            <person name="Podicherti R."/>
            <person name="Tsui H.-C.T."/>
            <person name="Winkler M.E."/>
        </authorList>
    </citation>
    <scope>NUCLEOTIDE SEQUENCE</scope>
</reference>
<dbReference type="GO" id="GO:0005886">
    <property type="term" value="C:plasma membrane"/>
    <property type="evidence" value="ECO:0007669"/>
    <property type="project" value="UniProtKB-SubCell"/>
</dbReference>
<keyword evidence="4 6" id="KW-1133">Transmembrane helix</keyword>
<evidence type="ECO:0000256" key="4">
    <source>
        <dbReference type="ARBA" id="ARBA00022989"/>
    </source>
</evidence>
<comment type="subcellular location">
    <subcellularLocation>
        <location evidence="1">Cell membrane</location>
        <topology evidence="1">Multi-pass membrane protein</topology>
    </subcellularLocation>
</comment>
<evidence type="ECO:0000256" key="1">
    <source>
        <dbReference type="ARBA" id="ARBA00004651"/>
    </source>
</evidence>
<keyword evidence="5 6" id="KW-0472">Membrane</keyword>
<evidence type="ECO:0000256" key="3">
    <source>
        <dbReference type="ARBA" id="ARBA00022692"/>
    </source>
</evidence>
<evidence type="ECO:0000313" key="7">
    <source>
        <dbReference type="EMBL" id="SVC46344.1"/>
    </source>
</evidence>
<feature type="transmembrane region" description="Helical" evidence="6">
    <location>
        <begin position="12"/>
        <end position="33"/>
    </location>
</feature>
<keyword evidence="2" id="KW-1003">Cell membrane</keyword>
<gene>
    <name evidence="7" type="ORF">METZ01_LOCUS299198</name>
</gene>
<proteinExistence type="predicted"/>
<name>A0A382MBN5_9ZZZZ</name>
<keyword evidence="3 6" id="KW-0812">Transmembrane</keyword>
<dbReference type="Pfam" id="PF02653">
    <property type="entry name" value="BPD_transp_2"/>
    <property type="match status" value="1"/>
</dbReference>
<dbReference type="InterPro" id="IPR001851">
    <property type="entry name" value="ABC_transp_permease"/>
</dbReference>
<evidence type="ECO:0008006" key="8">
    <source>
        <dbReference type="Google" id="ProtNLM"/>
    </source>
</evidence>
<dbReference type="EMBL" id="UINC01092613">
    <property type="protein sequence ID" value="SVC46344.1"/>
    <property type="molecule type" value="Genomic_DNA"/>
</dbReference>
<organism evidence="7">
    <name type="scientific">marine metagenome</name>
    <dbReference type="NCBI Taxonomy" id="408172"/>
    <lineage>
        <taxon>unclassified sequences</taxon>
        <taxon>metagenomes</taxon>
        <taxon>ecological metagenomes</taxon>
    </lineage>
</organism>
<evidence type="ECO:0000256" key="5">
    <source>
        <dbReference type="ARBA" id="ARBA00023136"/>
    </source>
</evidence>
<dbReference type="GO" id="GO:0022857">
    <property type="term" value="F:transmembrane transporter activity"/>
    <property type="evidence" value="ECO:0007669"/>
    <property type="project" value="InterPro"/>
</dbReference>
<sequence length="48" mass="5099">VDPIAVTIALNVAYEVTTLFVIVLGLAIVFGLLRVMNLAHGEFIMIGA</sequence>
<feature type="non-terminal residue" evidence="7">
    <location>
        <position position="48"/>
    </location>
</feature>